<keyword evidence="5 6" id="KW-0472">Membrane</keyword>
<organism evidence="8 9">
    <name type="scientific">Lacisediminihabitans profunda</name>
    <dbReference type="NCBI Taxonomy" id="2594790"/>
    <lineage>
        <taxon>Bacteria</taxon>
        <taxon>Bacillati</taxon>
        <taxon>Actinomycetota</taxon>
        <taxon>Actinomycetes</taxon>
        <taxon>Micrococcales</taxon>
        <taxon>Microbacteriaceae</taxon>
        <taxon>Lacisediminihabitans</taxon>
    </lineage>
</organism>
<dbReference type="EMBL" id="VRMG01000015">
    <property type="protein sequence ID" value="TXN28241.1"/>
    <property type="molecule type" value="Genomic_DNA"/>
</dbReference>
<feature type="domain" description="GtrA/DPMS transmembrane" evidence="7">
    <location>
        <begin position="38"/>
        <end position="151"/>
    </location>
</feature>
<comment type="similarity">
    <text evidence="2">Belongs to the GtrA family.</text>
</comment>
<keyword evidence="3 6" id="KW-0812">Transmembrane</keyword>
<dbReference type="PANTHER" id="PTHR38459">
    <property type="entry name" value="PROPHAGE BACTOPRENOL-LINKED GLUCOSE TRANSLOCASE HOMOLOG"/>
    <property type="match status" value="1"/>
</dbReference>
<comment type="subcellular location">
    <subcellularLocation>
        <location evidence="1">Membrane</location>
        <topology evidence="1">Multi-pass membrane protein</topology>
    </subcellularLocation>
</comment>
<evidence type="ECO:0000256" key="4">
    <source>
        <dbReference type="ARBA" id="ARBA00022989"/>
    </source>
</evidence>
<evidence type="ECO:0000313" key="8">
    <source>
        <dbReference type="EMBL" id="TXN28241.1"/>
    </source>
</evidence>
<dbReference type="Pfam" id="PF04138">
    <property type="entry name" value="GtrA_DPMS_TM"/>
    <property type="match status" value="1"/>
</dbReference>
<evidence type="ECO:0000313" key="9">
    <source>
        <dbReference type="Proteomes" id="UP000321379"/>
    </source>
</evidence>
<protein>
    <submittedName>
        <fullName evidence="8">GtrA family protein</fullName>
    </submittedName>
</protein>
<gene>
    <name evidence="8" type="ORF">FVP33_17340</name>
</gene>
<sequence>MRSSPAARTADVSELDQSRREERLRTLLGSLSRRSGVRYVAVGGLAFVVDFGLVFVFYRLVGWPLWLATGAGFVASFGVNYTLQRLFSFSSNAPHGGALLRYSLLVVVNTLLTIGIVTLFDSTIVGWGGGKVVATIVTTIGNYFAYRHWVFPSRRTTPKED</sequence>
<dbReference type="GO" id="GO:0005886">
    <property type="term" value="C:plasma membrane"/>
    <property type="evidence" value="ECO:0007669"/>
    <property type="project" value="TreeGrafter"/>
</dbReference>
<accession>A0A5C8UJ34</accession>
<dbReference type="PANTHER" id="PTHR38459:SF1">
    <property type="entry name" value="PROPHAGE BACTOPRENOL-LINKED GLUCOSE TRANSLOCASE HOMOLOG"/>
    <property type="match status" value="1"/>
</dbReference>
<keyword evidence="9" id="KW-1185">Reference proteome</keyword>
<dbReference type="InterPro" id="IPR051401">
    <property type="entry name" value="GtrA_CellWall_Glycosyl"/>
</dbReference>
<feature type="transmembrane region" description="Helical" evidence="6">
    <location>
        <begin position="99"/>
        <end position="120"/>
    </location>
</feature>
<name>A0A5C8UJ34_9MICO</name>
<feature type="transmembrane region" description="Helical" evidence="6">
    <location>
        <begin position="64"/>
        <end position="87"/>
    </location>
</feature>
<feature type="transmembrane region" description="Helical" evidence="6">
    <location>
        <begin position="126"/>
        <end position="146"/>
    </location>
</feature>
<proteinExistence type="inferred from homology"/>
<evidence type="ECO:0000256" key="2">
    <source>
        <dbReference type="ARBA" id="ARBA00009399"/>
    </source>
</evidence>
<evidence type="ECO:0000256" key="5">
    <source>
        <dbReference type="ARBA" id="ARBA00023136"/>
    </source>
</evidence>
<dbReference type="GO" id="GO:0000271">
    <property type="term" value="P:polysaccharide biosynthetic process"/>
    <property type="evidence" value="ECO:0007669"/>
    <property type="project" value="InterPro"/>
</dbReference>
<reference evidence="8 9" key="1">
    <citation type="submission" date="2019-08" db="EMBL/GenBank/DDBJ databases">
        <title>Bacterial whole genome sequence for Glaciihabitans sp. CHu50b-6-2.</title>
        <authorList>
            <person name="Jin L."/>
        </authorList>
    </citation>
    <scope>NUCLEOTIDE SEQUENCE [LARGE SCALE GENOMIC DNA]</scope>
    <source>
        <strain evidence="8 9">CHu50b-6-2</strain>
    </source>
</reference>
<dbReference type="AlphaFoldDB" id="A0A5C8UJ34"/>
<dbReference type="Proteomes" id="UP000321379">
    <property type="component" value="Unassembled WGS sequence"/>
</dbReference>
<comment type="caution">
    <text evidence="8">The sequence shown here is derived from an EMBL/GenBank/DDBJ whole genome shotgun (WGS) entry which is preliminary data.</text>
</comment>
<keyword evidence="4 6" id="KW-1133">Transmembrane helix</keyword>
<evidence type="ECO:0000259" key="7">
    <source>
        <dbReference type="Pfam" id="PF04138"/>
    </source>
</evidence>
<evidence type="ECO:0000256" key="3">
    <source>
        <dbReference type="ARBA" id="ARBA00022692"/>
    </source>
</evidence>
<dbReference type="InterPro" id="IPR007267">
    <property type="entry name" value="GtrA_DPMS_TM"/>
</dbReference>
<feature type="transmembrane region" description="Helical" evidence="6">
    <location>
        <begin position="39"/>
        <end position="58"/>
    </location>
</feature>
<evidence type="ECO:0000256" key="1">
    <source>
        <dbReference type="ARBA" id="ARBA00004141"/>
    </source>
</evidence>
<evidence type="ECO:0000256" key="6">
    <source>
        <dbReference type="SAM" id="Phobius"/>
    </source>
</evidence>